<accession>A0A0A8ZPL8</accession>
<evidence type="ECO:0000313" key="1">
    <source>
        <dbReference type="EMBL" id="JAD39593.1"/>
    </source>
</evidence>
<dbReference type="EMBL" id="GBRH01258302">
    <property type="protein sequence ID" value="JAD39593.1"/>
    <property type="molecule type" value="Transcribed_RNA"/>
</dbReference>
<organism evidence="1">
    <name type="scientific">Arundo donax</name>
    <name type="common">Giant reed</name>
    <name type="synonym">Donax arundinaceus</name>
    <dbReference type="NCBI Taxonomy" id="35708"/>
    <lineage>
        <taxon>Eukaryota</taxon>
        <taxon>Viridiplantae</taxon>
        <taxon>Streptophyta</taxon>
        <taxon>Embryophyta</taxon>
        <taxon>Tracheophyta</taxon>
        <taxon>Spermatophyta</taxon>
        <taxon>Magnoliopsida</taxon>
        <taxon>Liliopsida</taxon>
        <taxon>Poales</taxon>
        <taxon>Poaceae</taxon>
        <taxon>PACMAD clade</taxon>
        <taxon>Arundinoideae</taxon>
        <taxon>Arundineae</taxon>
        <taxon>Arundo</taxon>
    </lineage>
</organism>
<protein>
    <submittedName>
        <fullName evidence="1">Uncharacterized protein</fullName>
    </submittedName>
</protein>
<reference evidence="1" key="1">
    <citation type="submission" date="2014-09" db="EMBL/GenBank/DDBJ databases">
        <authorList>
            <person name="Magalhaes I.L.F."/>
            <person name="Oliveira U."/>
            <person name="Santos F.R."/>
            <person name="Vidigal T.H.D.A."/>
            <person name="Brescovit A.D."/>
            <person name="Santos A.J."/>
        </authorList>
    </citation>
    <scope>NUCLEOTIDE SEQUENCE</scope>
    <source>
        <tissue evidence="1">Shoot tissue taken approximately 20 cm above the soil surface</tissue>
    </source>
</reference>
<sequence length="32" mass="2860">MTCGLGDVGMVGAGKGREEVVGGGLGGGGGKP</sequence>
<proteinExistence type="predicted"/>
<name>A0A0A8ZPL8_ARUDO</name>
<reference evidence="1" key="2">
    <citation type="journal article" date="2015" name="Data Brief">
        <title>Shoot transcriptome of the giant reed, Arundo donax.</title>
        <authorList>
            <person name="Barrero R.A."/>
            <person name="Guerrero F.D."/>
            <person name="Moolhuijzen P."/>
            <person name="Goolsby J.A."/>
            <person name="Tidwell J."/>
            <person name="Bellgard S.E."/>
            <person name="Bellgard M.I."/>
        </authorList>
    </citation>
    <scope>NUCLEOTIDE SEQUENCE</scope>
    <source>
        <tissue evidence="1">Shoot tissue taken approximately 20 cm above the soil surface</tissue>
    </source>
</reference>
<dbReference type="AlphaFoldDB" id="A0A0A8ZPL8"/>